<dbReference type="PANTHER" id="PTHR34295">
    <property type="entry name" value="BIOTIN TRANSPORTER BIOY"/>
    <property type="match status" value="1"/>
</dbReference>
<dbReference type="Gene3D" id="1.10.1760.20">
    <property type="match status" value="1"/>
</dbReference>
<proteinExistence type="inferred from homology"/>
<evidence type="ECO:0000256" key="2">
    <source>
        <dbReference type="PIRNR" id="PIRNR016661"/>
    </source>
</evidence>
<dbReference type="Pfam" id="PF02632">
    <property type="entry name" value="BioY"/>
    <property type="match status" value="1"/>
</dbReference>
<accession>A0A6N3H3V0</accession>
<keyword evidence="2" id="KW-1003">Cell membrane</keyword>
<organism evidence="4">
    <name type="scientific">Eubacterium limosum</name>
    <dbReference type="NCBI Taxonomy" id="1736"/>
    <lineage>
        <taxon>Bacteria</taxon>
        <taxon>Bacillati</taxon>
        <taxon>Bacillota</taxon>
        <taxon>Clostridia</taxon>
        <taxon>Eubacteriales</taxon>
        <taxon>Eubacteriaceae</taxon>
        <taxon>Eubacterium</taxon>
    </lineage>
</organism>
<name>A0A6N3H3V0_EUBLI</name>
<feature type="transmembrane region" description="Helical" evidence="3">
    <location>
        <begin position="61"/>
        <end position="82"/>
    </location>
</feature>
<feature type="transmembrane region" description="Helical" evidence="3">
    <location>
        <begin position="37"/>
        <end position="54"/>
    </location>
</feature>
<sequence>METTMTKTRSMVQCALFAALVAIGAFIQIPVPYMDYFTLQFLFVLLAGMLLGSARGALSVSVYVLVGLVGFPVFAAGGGIQYIFRPSFGYLLGFILAAWVAGFIIQRGQKQNYGRCLLAAFTGLLVTYAIGLIYKYMILNFYMAEPTPWSIVLLSCFPLDLPGDILLCFIGAGLAHRIKPLLRRI</sequence>
<dbReference type="PIRSF" id="PIRSF016661">
    <property type="entry name" value="BioY"/>
    <property type="match status" value="1"/>
</dbReference>
<dbReference type="PANTHER" id="PTHR34295:SF1">
    <property type="entry name" value="BIOTIN TRANSPORTER BIOY"/>
    <property type="match status" value="1"/>
</dbReference>
<dbReference type="EMBL" id="CACRTR010000023">
    <property type="protein sequence ID" value="VYU71356.1"/>
    <property type="molecule type" value="Genomic_DNA"/>
</dbReference>
<keyword evidence="2" id="KW-0813">Transport</keyword>
<keyword evidence="3" id="KW-1133">Transmembrane helix</keyword>
<dbReference type="AlphaFoldDB" id="A0A6N3H3V0"/>
<keyword evidence="3" id="KW-0812">Transmembrane</keyword>
<gene>
    <name evidence="4" type="primary">bioY</name>
    <name evidence="4" type="ORF">ELLFYP34_00918</name>
</gene>
<keyword evidence="2 3" id="KW-0472">Membrane</keyword>
<comment type="subcellular location">
    <subcellularLocation>
        <location evidence="2">Cell membrane</location>
        <topology evidence="2">Multi-pass membrane protein</topology>
    </subcellularLocation>
</comment>
<feature type="transmembrane region" description="Helical" evidence="3">
    <location>
        <begin position="117"/>
        <end position="137"/>
    </location>
</feature>
<evidence type="ECO:0000256" key="3">
    <source>
        <dbReference type="SAM" id="Phobius"/>
    </source>
</evidence>
<feature type="transmembrane region" description="Helical" evidence="3">
    <location>
        <begin position="88"/>
        <end position="105"/>
    </location>
</feature>
<protein>
    <recommendedName>
        <fullName evidence="2">Biotin transporter</fullName>
    </recommendedName>
</protein>
<evidence type="ECO:0000313" key="4">
    <source>
        <dbReference type="EMBL" id="VYU71356.1"/>
    </source>
</evidence>
<reference evidence="4" key="1">
    <citation type="submission" date="2019-11" db="EMBL/GenBank/DDBJ databases">
        <authorList>
            <person name="Feng L."/>
        </authorList>
    </citation>
    <scope>NUCLEOTIDE SEQUENCE</scope>
    <source>
        <strain evidence="4">ElimosumLFYP34</strain>
    </source>
</reference>
<evidence type="ECO:0000256" key="1">
    <source>
        <dbReference type="ARBA" id="ARBA00010692"/>
    </source>
</evidence>
<dbReference type="InterPro" id="IPR003784">
    <property type="entry name" value="BioY"/>
</dbReference>
<comment type="similarity">
    <text evidence="1 2">Belongs to the BioY family.</text>
</comment>
<feature type="transmembrane region" description="Helical" evidence="3">
    <location>
        <begin position="12"/>
        <end position="31"/>
    </location>
</feature>
<feature type="transmembrane region" description="Helical" evidence="3">
    <location>
        <begin position="149"/>
        <end position="175"/>
    </location>
</feature>
<dbReference type="GO" id="GO:0015225">
    <property type="term" value="F:biotin transmembrane transporter activity"/>
    <property type="evidence" value="ECO:0007669"/>
    <property type="project" value="UniProtKB-UniRule"/>
</dbReference>
<dbReference type="GO" id="GO:0005886">
    <property type="term" value="C:plasma membrane"/>
    <property type="evidence" value="ECO:0007669"/>
    <property type="project" value="UniProtKB-SubCell"/>
</dbReference>